<dbReference type="EMBL" id="MCFG01000001">
    <property type="protein sequence ID" value="ORX88225.1"/>
    <property type="molecule type" value="Genomic_DNA"/>
</dbReference>
<evidence type="ECO:0000313" key="1">
    <source>
        <dbReference type="EMBL" id="ORX88225.1"/>
    </source>
</evidence>
<accession>A0A1Y1XRE1</accession>
<dbReference type="Proteomes" id="UP000193944">
    <property type="component" value="Unassembled WGS sequence"/>
</dbReference>
<gene>
    <name evidence="1" type="ORF">BCR32DRAFT_273778</name>
</gene>
<protein>
    <submittedName>
        <fullName evidence="1">Uncharacterized protein</fullName>
    </submittedName>
</protein>
<dbReference type="OrthoDB" id="2135964at2759"/>
<proteinExistence type="predicted"/>
<dbReference type="AlphaFoldDB" id="A0A1Y1XRE1"/>
<name>A0A1Y1XRE1_9FUNG</name>
<reference evidence="1 2" key="2">
    <citation type="submission" date="2016-08" db="EMBL/GenBank/DDBJ databases">
        <title>Pervasive Adenine N6-methylation of Active Genes in Fungi.</title>
        <authorList>
            <consortium name="DOE Joint Genome Institute"/>
            <person name="Mondo S.J."/>
            <person name="Dannebaum R.O."/>
            <person name="Kuo R.C."/>
            <person name="Labutti K."/>
            <person name="Haridas S."/>
            <person name="Kuo A."/>
            <person name="Salamov A."/>
            <person name="Ahrendt S.R."/>
            <person name="Lipzen A."/>
            <person name="Sullivan W."/>
            <person name="Andreopoulos W.B."/>
            <person name="Clum A."/>
            <person name="Lindquist E."/>
            <person name="Daum C."/>
            <person name="Ramamoorthy G.K."/>
            <person name="Gryganskyi A."/>
            <person name="Culley D."/>
            <person name="Magnuson J.K."/>
            <person name="James T.Y."/>
            <person name="O'Malley M.A."/>
            <person name="Stajich J.E."/>
            <person name="Spatafora J.W."/>
            <person name="Visel A."/>
            <person name="Grigoriev I.V."/>
        </authorList>
    </citation>
    <scope>NUCLEOTIDE SEQUENCE [LARGE SCALE GENOMIC DNA]</scope>
    <source>
        <strain evidence="1 2">S4</strain>
    </source>
</reference>
<dbReference type="SUPFAM" id="SSF48403">
    <property type="entry name" value="Ankyrin repeat"/>
    <property type="match status" value="1"/>
</dbReference>
<dbReference type="InterPro" id="IPR036770">
    <property type="entry name" value="Ankyrin_rpt-contain_sf"/>
</dbReference>
<comment type="caution">
    <text evidence="1">The sequence shown here is derived from an EMBL/GenBank/DDBJ whole genome shotgun (WGS) entry which is preliminary data.</text>
</comment>
<reference evidence="1 2" key="1">
    <citation type="submission" date="2016-08" db="EMBL/GenBank/DDBJ databases">
        <title>A Parts List for Fungal Cellulosomes Revealed by Comparative Genomics.</title>
        <authorList>
            <consortium name="DOE Joint Genome Institute"/>
            <person name="Haitjema C.H."/>
            <person name="Gilmore S.P."/>
            <person name="Henske J.K."/>
            <person name="Solomon K.V."/>
            <person name="De Groot R."/>
            <person name="Kuo A."/>
            <person name="Mondo S.J."/>
            <person name="Salamov A.A."/>
            <person name="Labutti K."/>
            <person name="Zhao Z."/>
            <person name="Chiniquy J."/>
            <person name="Barry K."/>
            <person name="Brewer H.M."/>
            <person name="Purvine S.O."/>
            <person name="Wright A.T."/>
            <person name="Boxma B."/>
            <person name="Van Alen T."/>
            <person name="Hackstein J.H."/>
            <person name="Baker S.E."/>
            <person name="Grigoriev I.V."/>
            <person name="O'Malley M.A."/>
        </authorList>
    </citation>
    <scope>NUCLEOTIDE SEQUENCE [LARGE SCALE GENOMIC DNA]</scope>
    <source>
        <strain evidence="1 2">S4</strain>
    </source>
</reference>
<organism evidence="1 2">
    <name type="scientific">Anaeromyces robustus</name>
    <dbReference type="NCBI Taxonomy" id="1754192"/>
    <lineage>
        <taxon>Eukaryota</taxon>
        <taxon>Fungi</taxon>
        <taxon>Fungi incertae sedis</taxon>
        <taxon>Chytridiomycota</taxon>
        <taxon>Chytridiomycota incertae sedis</taxon>
        <taxon>Neocallimastigomycetes</taxon>
        <taxon>Neocallimastigales</taxon>
        <taxon>Neocallimastigaceae</taxon>
        <taxon>Anaeromyces</taxon>
    </lineage>
</organism>
<sequence length="111" mass="13124">MGNPQHKYYFNACKSRNKKIELGFNVTKESDSDFTPFHRSCIKTSLFKHGTDINTENEKSNTSMFNECKNNVRYYDKEGNIPLYMFFDKYSKICLFLLLVFRLIEYGTSID</sequence>
<evidence type="ECO:0000313" key="2">
    <source>
        <dbReference type="Proteomes" id="UP000193944"/>
    </source>
</evidence>
<keyword evidence="2" id="KW-1185">Reference proteome</keyword>